<protein>
    <submittedName>
        <fullName evidence="1">Uncharacterized protein</fullName>
    </submittedName>
</protein>
<reference evidence="1 2" key="1">
    <citation type="submission" date="2015-09" db="EMBL/GenBank/DDBJ databases">
        <title>Spore heat resistance.</title>
        <authorList>
            <person name="Boekhorst J."/>
            <person name="Berendsen E.M."/>
            <person name="Wells-Bennik M.H."/>
            <person name="Kuipers O.P."/>
        </authorList>
    </citation>
    <scope>NUCLEOTIDE SEQUENCE [LARGE SCALE GENOMIC DNA]</scope>
    <source>
        <strain evidence="1 2">B4122</strain>
    </source>
</reference>
<gene>
    <name evidence="1" type="ORF">B4122_0893</name>
</gene>
<name>A0AAP1H9G1_BACIU</name>
<sequence>MHLALKQDAFVLLSVSSMAKSVPNTYTDHFMNSNMLKIHFFQQKTGALRAPVFLK</sequence>
<organism evidence="1 2">
    <name type="scientific">Bacillus subtilis</name>
    <dbReference type="NCBI Taxonomy" id="1423"/>
    <lineage>
        <taxon>Bacteria</taxon>
        <taxon>Bacillati</taxon>
        <taxon>Bacillota</taxon>
        <taxon>Bacilli</taxon>
        <taxon>Bacillales</taxon>
        <taxon>Bacillaceae</taxon>
        <taxon>Bacillus</taxon>
    </lineage>
</organism>
<comment type="caution">
    <text evidence="1">The sequence shown here is derived from an EMBL/GenBank/DDBJ whole genome shotgun (WGS) entry which is preliminary data.</text>
</comment>
<accession>A0AAP1H9G1</accession>
<evidence type="ECO:0000313" key="2">
    <source>
        <dbReference type="Proteomes" id="UP000076442"/>
    </source>
</evidence>
<dbReference type="AlphaFoldDB" id="A0AAP1H9G1"/>
<dbReference type="EMBL" id="LJZV01000003">
    <property type="protein sequence ID" value="KZD94197.1"/>
    <property type="molecule type" value="Genomic_DNA"/>
</dbReference>
<evidence type="ECO:0000313" key="1">
    <source>
        <dbReference type="EMBL" id="KZD94197.1"/>
    </source>
</evidence>
<dbReference type="Proteomes" id="UP000076442">
    <property type="component" value="Unassembled WGS sequence"/>
</dbReference>
<proteinExistence type="predicted"/>